<keyword evidence="1" id="KW-0472">Membrane</keyword>
<dbReference type="KEGG" id="laj:A0128_12820"/>
<keyword evidence="1" id="KW-0812">Transmembrane</keyword>
<keyword evidence="1" id="KW-1133">Transmembrane helix</keyword>
<reference evidence="2 3" key="1">
    <citation type="submission" date="2016-04" db="EMBL/GenBank/DDBJ databases">
        <title>Complete genome seqeunce of Leptospira alstonii serovar Room22.</title>
        <authorList>
            <person name="Nally J.E."/>
            <person name="Bayles D.O."/>
            <person name="Hurley D."/>
            <person name="Fanning S."/>
            <person name="McMahon B.J."/>
            <person name="Arent Z."/>
        </authorList>
    </citation>
    <scope>NUCLEOTIDE SEQUENCE [LARGE SCALE GENOMIC DNA]</scope>
    <source>
        <strain evidence="2 3">GWTS #1</strain>
    </source>
</reference>
<evidence type="ECO:0000313" key="2">
    <source>
        <dbReference type="EMBL" id="AOP34656.1"/>
    </source>
</evidence>
<dbReference type="EMBL" id="CP015217">
    <property type="protein sequence ID" value="AOP34656.1"/>
    <property type="molecule type" value="Genomic_DNA"/>
</dbReference>
<name>A0A1D7UYH8_9LEPT</name>
<sequence>MSLGNASTEPEERLLFSNMILEIAENGSVFVLIFFVRIFKIFCNFLESFAYGKNGLKNSEILFGGR</sequence>
<gene>
    <name evidence="2" type="ORF">A0128_12820</name>
</gene>
<protein>
    <submittedName>
        <fullName evidence="2">Uncharacterized protein</fullName>
    </submittedName>
</protein>
<accession>A0A1D7UYH8</accession>
<keyword evidence="3" id="KW-1185">Reference proteome</keyword>
<evidence type="ECO:0000313" key="3">
    <source>
        <dbReference type="Proteomes" id="UP000094197"/>
    </source>
</evidence>
<evidence type="ECO:0000256" key="1">
    <source>
        <dbReference type="SAM" id="Phobius"/>
    </source>
</evidence>
<dbReference type="AlphaFoldDB" id="A0A1D7UYH8"/>
<organism evidence="2 3">
    <name type="scientific">Leptospira tipperaryensis</name>
    <dbReference type="NCBI Taxonomy" id="2564040"/>
    <lineage>
        <taxon>Bacteria</taxon>
        <taxon>Pseudomonadati</taxon>
        <taxon>Spirochaetota</taxon>
        <taxon>Spirochaetia</taxon>
        <taxon>Leptospirales</taxon>
        <taxon>Leptospiraceae</taxon>
        <taxon>Leptospira</taxon>
    </lineage>
</organism>
<feature type="transmembrane region" description="Helical" evidence="1">
    <location>
        <begin position="20"/>
        <end position="39"/>
    </location>
</feature>
<dbReference type="Proteomes" id="UP000094197">
    <property type="component" value="Chromosome 1"/>
</dbReference>
<proteinExistence type="predicted"/>